<dbReference type="PROSITE" id="PS51007">
    <property type="entry name" value="CYTC"/>
    <property type="match status" value="1"/>
</dbReference>
<evidence type="ECO:0000256" key="3">
    <source>
        <dbReference type="ARBA" id="ARBA00022723"/>
    </source>
</evidence>
<dbReference type="PANTHER" id="PTHR30600">
    <property type="entry name" value="CYTOCHROME C PEROXIDASE-RELATED"/>
    <property type="match status" value="1"/>
</dbReference>
<dbReference type="InterPro" id="IPR051395">
    <property type="entry name" value="Cytochrome_c_Peroxidase/MauG"/>
</dbReference>
<evidence type="ECO:0000256" key="2">
    <source>
        <dbReference type="ARBA" id="ARBA00022617"/>
    </source>
</evidence>
<dbReference type="InterPro" id="IPR009056">
    <property type="entry name" value="Cyt_c-like_dom"/>
</dbReference>
<feature type="transmembrane region" description="Helical" evidence="8">
    <location>
        <begin position="5"/>
        <end position="25"/>
    </location>
</feature>
<dbReference type="InterPro" id="IPR026259">
    <property type="entry name" value="MauG/Cytc_peroxidase"/>
</dbReference>
<dbReference type="InterPro" id="IPR004852">
    <property type="entry name" value="Di-haem_cyt_c_peroxidsae"/>
</dbReference>
<keyword evidence="7" id="KW-0408">Iron</keyword>
<proteinExistence type="predicted"/>
<sequence>MKISLIFKLVLVLIFLVLGFIYFPIPSLKIDKLEPFELTESHFSLIQASHNLHRPFPEMTTRSDNPTTAEKSELGRLLYFDSVLSGDNDISCAHCHHPDLGFADNRGLSMGKGGKGLGQARNGGTIIRRGSPTIWNTAYNHRQFWDGRALDLEDQAQNPIQHKDEMAQNPEELIGELRALPEYVQRFDQAFGGEKGSGLTFKNLTYAIAAFERTIISQNSRFDRYARNDQSALNSSEQRGLNIFRSLKTRCFECHNFPTFANPDFKIIGVPDIPNIGPDLGRGEIAGKAYNRAFKVPTLRNIALTAPYMHNGVFQTLEEVIDFYAQGGGRGQGLDIPNMDDKIRKF</sequence>
<dbReference type="GO" id="GO:0020037">
    <property type="term" value="F:heme binding"/>
    <property type="evidence" value="ECO:0007669"/>
    <property type="project" value="InterPro"/>
</dbReference>
<dbReference type="AlphaFoldDB" id="A0A382KZS1"/>
<dbReference type="GO" id="GO:0004130">
    <property type="term" value="F:cytochrome-c peroxidase activity"/>
    <property type="evidence" value="ECO:0007669"/>
    <property type="project" value="TreeGrafter"/>
</dbReference>
<feature type="domain" description="Cytochrome c" evidence="9">
    <location>
        <begin position="235"/>
        <end position="346"/>
    </location>
</feature>
<keyword evidence="4" id="KW-0732">Signal</keyword>
<evidence type="ECO:0000256" key="8">
    <source>
        <dbReference type="SAM" id="Phobius"/>
    </source>
</evidence>
<dbReference type="InterPro" id="IPR036909">
    <property type="entry name" value="Cyt_c-like_dom_sf"/>
</dbReference>
<evidence type="ECO:0000256" key="6">
    <source>
        <dbReference type="ARBA" id="ARBA00023002"/>
    </source>
</evidence>
<dbReference type="GO" id="GO:0042597">
    <property type="term" value="C:periplasmic space"/>
    <property type="evidence" value="ECO:0007669"/>
    <property type="project" value="UniProtKB-SubCell"/>
</dbReference>
<protein>
    <recommendedName>
        <fullName evidence="9">Cytochrome c domain-containing protein</fullName>
    </recommendedName>
</protein>
<keyword evidence="2" id="KW-0349">Heme</keyword>
<evidence type="ECO:0000256" key="4">
    <source>
        <dbReference type="ARBA" id="ARBA00022729"/>
    </source>
</evidence>
<dbReference type="EMBL" id="UINC01083857">
    <property type="protein sequence ID" value="SVC29970.1"/>
    <property type="molecule type" value="Genomic_DNA"/>
</dbReference>
<keyword evidence="6" id="KW-0560">Oxidoreductase</keyword>
<keyword evidence="8" id="KW-0812">Transmembrane</keyword>
<keyword evidence="5" id="KW-0574">Periplasm</keyword>
<gene>
    <name evidence="10" type="ORF">METZ01_LOCUS282824</name>
</gene>
<dbReference type="GO" id="GO:0046872">
    <property type="term" value="F:metal ion binding"/>
    <property type="evidence" value="ECO:0007669"/>
    <property type="project" value="UniProtKB-KW"/>
</dbReference>
<accession>A0A382KZS1</accession>
<organism evidence="10">
    <name type="scientific">marine metagenome</name>
    <dbReference type="NCBI Taxonomy" id="408172"/>
    <lineage>
        <taxon>unclassified sequences</taxon>
        <taxon>metagenomes</taxon>
        <taxon>ecological metagenomes</taxon>
    </lineage>
</organism>
<dbReference type="Pfam" id="PF03150">
    <property type="entry name" value="CCP_MauG"/>
    <property type="match status" value="1"/>
</dbReference>
<evidence type="ECO:0000256" key="5">
    <source>
        <dbReference type="ARBA" id="ARBA00022764"/>
    </source>
</evidence>
<reference evidence="10" key="1">
    <citation type="submission" date="2018-05" db="EMBL/GenBank/DDBJ databases">
        <authorList>
            <person name="Lanie J.A."/>
            <person name="Ng W.-L."/>
            <person name="Kazmierczak K.M."/>
            <person name="Andrzejewski T.M."/>
            <person name="Davidsen T.M."/>
            <person name="Wayne K.J."/>
            <person name="Tettelin H."/>
            <person name="Glass J.I."/>
            <person name="Rusch D."/>
            <person name="Podicherti R."/>
            <person name="Tsui H.-C.T."/>
            <person name="Winkler M.E."/>
        </authorList>
    </citation>
    <scope>NUCLEOTIDE SEQUENCE</scope>
</reference>
<name>A0A382KZS1_9ZZZZ</name>
<dbReference type="Gene3D" id="1.10.760.10">
    <property type="entry name" value="Cytochrome c-like domain"/>
    <property type="match status" value="2"/>
</dbReference>
<keyword evidence="8" id="KW-0472">Membrane</keyword>
<evidence type="ECO:0000256" key="7">
    <source>
        <dbReference type="ARBA" id="ARBA00023004"/>
    </source>
</evidence>
<keyword evidence="3" id="KW-0479">Metal-binding</keyword>
<evidence type="ECO:0000259" key="9">
    <source>
        <dbReference type="PROSITE" id="PS51007"/>
    </source>
</evidence>
<dbReference type="SUPFAM" id="SSF46626">
    <property type="entry name" value="Cytochrome c"/>
    <property type="match status" value="2"/>
</dbReference>
<dbReference type="PIRSF" id="PIRSF000294">
    <property type="entry name" value="Cytochrome-c_peroxidase"/>
    <property type="match status" value="1"/>
</dbReference>
<evidence type="ECO:0000313" key="10">
    <source>
        <dbReference type="EMBL" id="SVC29970.1"/>
    </source>
</evidence>
<keyword evidence="8" id="KW-1133">Transmembrane helix</keyword>
<dbReference type="GO" id="GO:0009055">
    <property type="term" value="F:electron transfer activity"/>
    <property type="evidence" value="ECO:0007669"/>
    <property type="project" value="InterPro"/>
</dbReference>
<evidence type="ECO:0000256" key="1">
    <source>
        <dbReference type="ARBA" id="ARBA00004418"/>
    </source>
</evidence>
<comment type="subcellular location">
    <subcellularLocation>
        <location evidence="1">Periplasm</location>
    </subcellularLocation>
</comment>
<feature type="non-terminal residue" evidence="10">
    <location>
        <position position="346"/>
    </location>
</feature>